<dbReference type="Proteomes" id="UP000249324">
    <property type="component" value="Unassembled WGS sequence"/>
</dbReference>
<sequence length="92" mass="10813">MADLPFPRWLKGWADVSFVTWILLLIRAAIVVVRRMRSGGLRIKRKTDVRPTFLQFRYKVRTELLRVENWRTIWTGDVVSIVTATLTLLLSK</sequence>
<name>A0ABD6FC21_9PSEU</name>
<evidence type="ECO:0000313" key="2">
    <source>
        <dbReference type="EMBL" id="MFO7191590.1"/>
    </source>
</evidence>
<evidence type="ECO:0000313" key="3">
    <source>
        <dbReference type="Proteomes" id="UP000249324"/>
    </source>
</evidence>
<gene>
    <name evidence="2" type="ORF">DIU77_005055</name>
</gene>
<feature type="transmembrane region" description="Helical" evidence="1">
    <location>
        <begin position="12"/>
        <end position="33"/>
    </location>
</feature>
<evidence type="ECO:0008006" key="4">
    <source>
        <dbReference type="Google" id="ProtNLM"/>
    </source>
</evidence>
<reference evidence="2 3" key="1">
    <citation type="journal article" date="2021" name="BMC Genomics">
        <title>Genome-resolved metagenome and metatranscriptome analyses of thermophilic composting reveal key bacterial players and their metabolic interactions.</title>
        <authorList>
            <person name="Braga L.P.P."/>
            <person name="Pereira R.V."/>
            <person name="Martins L.F."/>
            <person name="Moura L.M.S."/>
            <person name="Sanchez F.B."/>
            <person name="Patane J.S.L."/>
            <person name="da Silva A.M."/>
            <person name="Setubal J.C."/>
        </authorList>
    </citation>
    <scope>NUCLEOTIDE SEQUENCE [LARGE SCALE GENOMIC DNA]</scope>
    <source>
        <strain evidence="2">ZC4RG45</strain>
    </source>
</reference>
<keyword evidence="1" id="KW-0812">Transmembrane</keyword>
<evidence type="ECO:0000256" key="1">
    <source>
        <dbReference type="SAM" id="Phobius"/>
    </source>
</evidence>
<comment type="caution">
    <text evidence="2">The sequence shown here is derived from an EMBL/GenBank/DDBJ whole genome shotgun (WGS) entry which is preliminary data.</text>
</comment>
<keyword evidence="1" id="KW-0472">Membrane</keyword>
<accession>A0ABD6FC21</accession>
<dbReference type="AlphaFoldDB" id="A0ABD6FC21"/>
<proteinExistence type="predicted"/>
<keyword evidence="1" id="KW-1133">Transmembrane helix</keyword>
<dbReference type="EMBL" id="QGUI02000038">
    <property type="protein sequence ID" value="MFO7191590.1"/>
    <property type="molecule type" value="Genomic_DNA"/>
</dbReference>
<protein>
    <recommendedName>
        <fullName evidence="4">YggT family protein</fullName>
    </recommendedName>
</protein>
<organism evidence="2 3">
    <name type="scientific">Thermocrispum agreste</name>
    <dbReference type="NCBI Taxonomy" id="37925"/>
    <lineage>
        <taxon>Bacteria</taxon>
        <taxon>Bacillati</taxon>
        <taxon>Actinomycetota</taxon>
        <taxon>Actinomycetes</taxon>
        <taxon>Pseudonocardiales</taxon>
        <taxon>Pseudonocardiaceae</taxon>
        <taxon>Thermocrispum</taxon>
    </lineage>
</organism>